<evidence type="ECO:0000313" key="2">
    <source>
        <dbReference type="Proteomes" id="UP001519460"/>
    </source>
</evidence>
<reference evidence="1 2" key="1">
    <citation type="journal article" date="2023" name="Sci. Data">
        <title>Genome assembly of the Korean intertidal mud-creeper Batillaria attramentaria.</title>
        <authorList>
            <person name="Patra A.K."/>
            <person name="Ho P.T."/>
            <person name="Jun S."/>
            <person name="Lee S.J."/>
            <person name="Kim Y."/>
            <person name="Won Y.J."/>
        </authorList>
    </citation>
    <scope>NUCLEOTIDE SEQUENCE [LARGE SCALE GENOMIC DNA]</scope>
    <source>
        <strain evidence="1">Wonlab-2016</strain>
    </source>
</reference>
<dbReference type="AlphaFoldDB" id="A0ABD0LVM2"/>
<comment type="caution">
    <text evidence="1">The sequence shown here is derived from an EMBL/GenBank/DDBJ whole genome shotgun (WGS) entry which is preliminary data.</text>
</comment>
<evidence type="ECO:0000313" key="1">
    <source>
        <dbReference type="EMBL" id="KAK7503453.1"/>
    </source>
</evidence>
<protein>
    <submittedName>
        <fullName evidence="1">Uncharacterized protein</fullName>
    </submittedName>
</protein>
<accession>A0ABD0LVM2</accession>
<sequence length="118" mass="13742">MHNARSSRWHQTVVSNHIFPAKHGVQFTTLSFLYQNPTHHNEEKNMHFNEFKRWCLAVDEGQSNRLKCCWVMLTGYCSRTGKYEVQIYGDNGAEAGCSWKKTVELRAVGDIRLRHSLD</sequence>
<dbReference type="Proteomes" id="UP001519460">
    <property type="component" value="Unassembled WGS sequence"/>
</dbReference>
<organism evidence="1 2">
    <name type="scientific">Batillaria attramentaria</name>
    <dbReference type="NCBI Taxonomy" id="370345"/>
    <lineage>
        <taxon>Eukaryota</taxon>
        <taxon>Metazoa</taxon>
        <taxon>Spiralia</taxon>
        <taxon>Lophotrochozoa</taxon>
        <taxon>Mollusca</taxon>
        <taxon>Gastropoda</taxon>
        <taxon>Caenogastropoda</taxon>
        <taxon>Sorbeoconcha</taxon>
        <taxon>Cerithioidea</taxon>
        <taxon>Batillariidae</taxon>
        <taxon>Batillaria</taxon>
    </lineage>
</organism>
<gene>
    <name evidence="1" type="ORF">BaRGS_00005374</name>
</gene>
<proteinExistence type="predicted"/>
<dbReference type="EMBL" id="JACVVK020000020">
    <property type="protein sequence ID" value="KAK7503453.1"/>
    <property type="molecule type" value="Genomic_DNA"/>
</dbReference>
<keyword evidence="2" id="KW-1185">Reference proteome</keyword>
<name>A0ABD0LVM2_9CAEN</name>